<organism evidence="1 2">
    <name type="scientific">Racocetra fulgida</name>
    <dbReference type="NCBI Taxonomy" id="60492"/>
    <lineage>
        <taxon>Eukaryota</taxon>
        <taxon>Fungi</taxon>
        <taxon>Fungi incertae sedis</taxon>
        <taxon>Mucoromycota</taxon>
        <taxon>Glomeromycotina</taxon>
        <taxon>Glomeromycetes</taxon>
        <taxon>Diversisporales</taxon>
        <taxon>Gigasporaceae</taxon>
        <taxon>Racocetra</taxon>
    </lineage>
</organism>
<protein>
    <submittedName>
        <fullName evidence="1">3181_t:CDS:1</fullName>
    </submittedName>
</protein>
<keyword evidence="2" id="KW-1185">Reference proteome</keyword>
<feature type="non-terminal residue" evidence="1">
    <location>
        <position position="1"/>
    </location>
</feature>
<dbReference type="EMBL" id="CAJVPZ010078874">
    <property type="protein sequence ID" value="CAG8806561.1"/>
    <property type="molecule type" value="Genomic_DNA"/>
</dbReference>
<evidence type="ECO:0000313" key="2">
    <source>
        <dbReference type="Proteomes" id="UP000789396"/>
    </source>
</evidence>
<comment type="caution">
    <text evidence="1">The sequence shown here is derived from an EMBL/GenBank/DDBJ whole genome shotgun (WGS) entry which is preliminary data.</text>
</comment>
<reference evidence="1" key="1">
    <citation type="submission" date="2021-06" db="EMBL/GenBank/DDBJ databases">
        <authorList>
            <person name="Kallberg Y."/>
            <person name="Tangrot J."/>
            <person name="Rosling A."/>
        </authorList>
    </citation>
    <scope>NUCLEOTIDE SEQUENCE</scope>
    <source>
        <strain evidence="1">IN212</strain>
    </source>
</reference>
<name>A0A9N9PBD3_9GLOM</name>
<dbReference type="AlphaFoldDB" id="A0A9N9PBD3"/>
<gene>
    <name evidence="1" type="ORF">RFULGI_LOCUS18294</name>
</gene>
<accession>A0A9N9PBD3</accession>
<feature type="non-terminal residue" evidence="1">
    <location>
        <position position="51"/>
    </location>
</feature>
<evidence type="ECO:0000313" key="1">
    <source>
        <dbReference type="EMBL" id="CAG8806561.1"/>
    </source>
</evidence>
<sequence>ISNNNIIELDEDDILEDININENNINTEFTLALNNFIQTTNQNEILTELRR</sequence>
<proteinExistence type="predicted"/>
<dbReference type="Proteomes" id="UP000789396">
    <property type="component" value="Unassembled WGS sequence"/>
</dbReference>